<proteinExistence type="predicted"/>
<accession>A0A0N4XS71</accession>
<evidence type="ECO:0000313" key="2">
    <source>
        <dbReference type="EMBL" id="VDL68963.1"/>
    </source>
</evidence>
<name>A0A0N4XS71_NIPBR</name>
<dbReference type="AlphaFoldDB" id="A0A0N4XS71"/>
<feature type="compositionally biased region" description="Low complexity" evidence="1">
    <location>
        <begin position="64"/>
        <end position="83"/>
    </location>
</feature>
<feature type="compositionally biased region" description="Basic and acidic residues" evidence="1">
    <location>
        <begin position="84"/>
        <end position="107"/>
    </location>
</feature>
<gene>
    <name evidence="2" type="ORF">NBR_LOCUS5374</name>
</gene>
<feature type="region of interest" description="Disordered" evidence="1">
    <location>
        <begin position="63"/>
        <end position="107"/>
    </location>
</feature>
<dbReference type="Proteomes" id="UP000271162">
    <property type="component" value="Unassembled WGS sequence"/>
</dbReference>
<dbReference type="EMBL" id="UYSL01012763">
    <property type="protein sequence ID" value="VDL68963.1"/>
    <property type="molecule type" value="Genomic_DNA"/>
</dbReference>
<dbReference type="WBParaSite" id="NBR_0000537301-mRNA-1">
    <property type="protein sequence ID" value="NBR_0000537301-mRNA-1"/>
    <property type="gene ID" value="NBR_0000537301"/>
</dbReference>
<protein>
    <submittedName>
        <fullName evidence="4">Secreted protein</fullName>
    </submittedName>
</protein>
<evidence type="ECO:0000256" key="1">
    <source>
        <dbReference type="SAM" id="MobiDB-lite"/>
    </source>
</evidence>
<sequence length="107" mass="12283">MVATTASICYWLAIAQCGTIRRKPDGTNELFMKGCNVQHNNRQGVPTHSINYCRKFINRFANKTDTPTTTPSPYTTPYRTPITKSEEPPNARDRDADWTRLNDKLYK</sequence>
<reference evidence="4" key="1">
    <citation type="submission" date="2017-02" db="UniProtKB">
        <authorList>
            <consortium name="WormBaseParasite"/>
        </authorList>
    </citation>
    <scope>IDENTIFICATION</scope>
</reference>
<evidence type="ECO:0000313" key="3">
    <source>
        <dbReference type="Proteomes" id="UP000271162"/>
    </source>
</evidence>
<evidence type="ECO:0000313" key="4">
    <source>
        <dbReference type="WBParaSite" id="NBR_0000537301-mRNA-1"/>
    </source>
</evidence>
<keyword evidence="3" id="KW-1185">Reference proteome</keyword>
<reference evidence="2 3" key="2">
    <citation type="submission" date="2018-11" db="EMBL/GenBank/DDBJ databases">
        <authorList>
            <consortium name="Pathogen Informatics"/>
        </authorList>
    </citation>
    <scope>NUCLEOTIDE SEQUENCE [LARGE SCALE GENOMIC DNA]</scope>
</reference>
<organism evidence="4">
    <name type="scientific">Nippostrongylus brasiliensis</name>
    <name type="common">Rat hookworm</name>
    <dbReference type="NCBI Taxonomy" id="27835"/>
    <lineage>
        <taxon>Eukaryota</taxon>
        <taxon>Metazoa</taxon>
        <taxon>Ecdysozoa</taxon>
        <taxon>Nematoda</taxon>
        <taxon>Chromadorea</taxon>
        <taxon>Rhabditida</taxon>
        <taxon>Rhabditina</taxon>
        <taxon>Rhabditomorpha</taxon>
        <taxon>Strongyloidea</taxon>
        <taxon>Heligmosomidae</taxon>
        <taxon>Nippostrongylus</taxon>
    </lineage>
</organism>